<comment type="caution">
    <text evidence="1">The sequence shown here is derived from an EMBL/GenBank/DDBJ whole genome shotgun (WGS) entry which is preliminary data.</text>
</comment>
<protein>
    <submittedName>
        <fullName evidence="1">Uncharacterized protein</fullName>
    </submittedName>
</protein>
<evidence type="ECO:0000313" key="2">
    <source>
        <dbReference type="Proteomes" id="UP000646548"/>
    </source>
</evidence>
<sequence>MQQVLECSSERRTAVTWRLALGGSGRVCSSLPASCTPWTKRRTKQCYCVYFPCHVVVLPTWNQKWEREHLVCFGFYKKMKKTPIQINSVAFSFSRLKMSGWESEALSVPELVCFSSERFCCEPYHFIVMEIKEVLVHSPTLLLLMFFQFSGRSLMV</sequence>
<gene>
    <name evidence="1" type="ORF">FQA47_019450</name>
</gene>
<accession>A0A834F7A4</accession>
<evidence type="ECO:0000313" key="1">
    <source>
        <dbReference type="EMBL" id="KAF6723794.1"/>
    </source>
</evidence>
<proteinExistence type="predicted"/>
<reference evidence="1" key="1">
    <citation type="journal article" name="BMC Genomics">
        <title>Long-read sequencing and de novo genome assembly of marine medaka (Oryzias melastigma).</title>
        <authorList>
            <person name="Liang P."/>
            <person name="Saqib H.S.A."/>
            <person name="Ni X."/>
            <person name="Shen Y."/>
        </authorList>
    </citation>
    <scope>NUCLEOTIDE SEQUENCE</scope>
    <source>
        <strain evidence="1">Bigg-433</strain>
    </source>
</reference>
<dbReference type="EMBL" id="WKFB01000415">
    <property type="protein sequence ID" value="KAF6723794.1"/>
    <property type="molecule type" value="Genomic_DNA"/>
</dbReference>
<organism evidence="1 2">
    <name type="scientific">Oryzias melastigma</name>
    <name type="common">Marine medaka</name>
    <dbReference type="NCBI Taxonomy" id="30732"/>
    <lineage>
        <taxon>Eukaryota</taxon>
        <taxon>Metazoa</taxon>
        <taxon>Chordata</taxon>
        <taxon>Craniata</taxon>
        <taxon>Vertebrata</taxon>
        <taxon>Euteleostomi</taxon>
        <taxon>Actinopterygii</taxon>
        <taxon>Neopterygii</taxon>
        <taxon>Teleostei</taxon>
        <taxon>Neoteleostei</taxon>
        <taxon>Acanthomorphata</taxon>
        <taxon>Ovalentaria</taxon>
        <taxon>Atherinomorphae</taxon>
        <taxon>Beloniformes</taxon>
        <taxon>Adrianichthyidae</taxon>
        <taxon>Oryziinae</taxon>
        <taxon>Oryzias</taxon>
    </lineage>
</organism>
<dbReference type="Proteomes" id="UP000646548">
    <property type="component" value="Unassembled WGS sequence"/>
</dbReference>
<name>A0A834F7A4_ORYME</name>
<dbReference type="AlphaFoldDB" id="A0A834F7A4"/>